<dbReference type="EMBL" id="VSTF01000014">
    <property type="protein sequence ID" value="TYL57989.1"/>
    <property type="molecule type" value="Genomic_DNA"/>
</dbReference>
<evidence type="ECO:0000313" key="23">
    <source>
        <dbReference type="Proteomes" id="UP000465607"/>
    </source>
</evidence>
<accession>A0A0M6WR74</accession>
<dbReference type="Proteomes" id="UP000260642">
    <property type="component" value="Unassembled WGS sequence"/>
</dbReference>
<evidence type="ECO:0000313" key="6">
    <source>
        <dbReference type="EMBL" id="MCC2746262.1"/>
    </source>
</evidence>
<reference evidence="9" key="7">
    <citation type="journal article" date="2020" name="Cell Host Microbe">
        <title>Functional and Genomic Variation between Human-Derived Isolates of Lachnospiraceae Reveals Inter- and Intra-Species Diversity.</title>
        <authorList>
            <person name="Sorbara M.T."/>
            <person name="Littmann E.R."/>
            <person name="Fontana E."/>
            <person name="Moody T.U."/>
            <person name="Kohout C.E."/>
            <person name="Gjonbalaj M."/>
            <person name="Eaton V."/>
            <person name="Seok R."/>
            <person name="Leiner I.M."/>
            <person name="Pamer E.G."/>
        </authorList>
    </citation>
    <scope>NUCLEOTIDE SEQUENCE</scope>
    <source>
        <strain evidence="9">MSK.16.45</strain>
    </source>
</reference>
<dbReference type="EMBL" id="JAJFBX010000004">
    <property type="protein sequence ID" value="MCC2746262.1"/>
    <property type="molecule type" value="Genomic_DNA"/>
</dbReference>
<dbReference type="InterPro" id="IPR031107">
    <property type="entry name" value="Small_HSP"/>
</dbReference>
<evidence type="ECO:0000313" key="4">
    <source>
        <dbReference type="EMBL" id="CRL39595.1"/>
    </source>
</evidence>
<reference evidence="5" key="9">
    <citation type="submission" date="2021-10" db="EMBL/GenBank/DDBJ databases">
        <title>Collection of gut derived symbiotic bacterial strains cultured from healthy donors.</title>
        <authorList>
            <person name="Lin H."/>
            <person name="Littmann E."/>
            <person name="Kohout C."/>
            <person name="Pamer E.G."/>
        </authorList>
    </citation>
    <scope>NUCLEOTIDE SEQUENCE</scope>
    <source>
        <strain evidence="5">DFI.9.42</strain>
    </source>
</reference>
<evidence type="ECO:0000259" key="3">
    <source>
        <dbReference type="PROSITE" id="PS01031"/>
    </source>
</evidence>
<evidence type="ECO:0000313" key="5">
    <source>
        <dbReference type="EMBL" id="MCB6939689.1"/>
    </source>
</evidence>
<protein>
    <submittedName>
        <fullName evidence="7">Hsp20 family protein</fullName>
    </submittedName>
    <submittedName>
        <fullName evidence="5">Hsp20/alpha crystallin family protein</fullName>
    </submittedName>
</protein>
<reference evidence="15 22" key="6">
    <citation type="submission" date="2019-09" db="EMBL/GenBank/DDBJ databases">
        <title>Strain-level analysis of Eubacterium rectale using genomes from metagenomes.</title>
        <authorList>
            <person name="Karcher N."/>
            <person name="Segata N."/>
        </authorList>
    </citation>
    <scope>NUCLEOTIDE SEQUENCE [LARGE SCALE GENOMIC DNA]</scope>
    <source>
        <strain evidence="15 22">T3WBe13</strain>
    </source>
</reference>
<dbReference type="EMBL" id="CVRQ01000023">
    <property type="protein sequence ID" value="CRL39595.1"/>
    <property type="molecule type" value="Genomic_DNA"/>
</dbReference>
<evidence type="ECO:0000313" key="12">
    <source>
        <dbReference type="EMBL" id="RHA16214.1"/>
    </source>
</evidence>
<reference evidence="17 18" key="3">
    <citation type="submission" date="2018-08" db="EMBL/GenBank/DDBJ databases">
        <title>A genome reference for cultivated species of the human gut microbiota.</title>
        <authorList>
            <person name="Zou Y."/>
            <person name="Xue W."/>
            <person name="Luo G."/>
        </authorList>
    </citation>
    <scope>NUCLEOTIDE SEQUENCE [LARGE SCALE GENOMIC DNA]</scope>
    <source>
        <strain evidence="11 19">AF06-19</strain>
        <strain evidence="14 18">AF36-2BH</strain>
        <strain evidence="13 20">AM42-17AT</strain>
        <strain evidence="12 21">AM44-1AT</strain>
        <strain evidence="10 17">TM10-3</strain>
    </source>
</reference>
<evidence type="ECO:0000256" key="2">
    <source>
        <dbReference type="RuleBase" id="RU003616"/>
    </source>
</evidence>
<evidence type="ECO:0000313" key="7">
    <source>
        <dbReference type="EMBL" id="MSC61468.1"/>
    </source>
</evidence>
<dbReference type="PROSITE" id="PS01031">
    <property type="entry name" value="SHSP"/>
    <property type="match status" value="1"/>
</dbReference>
<dbReference type="Proteomes" id="UP000465607">
    <property type="component" value="Unassembled WGS sequence"/>
</dbReference>
<dbReference type="EMBL" id="QSFB01000002">
    <property type="protein sequence ID" value="RHA16214.1"/>
    <property type="molecule type" value="Genomic_DNA"/>
</dbReference>
<dbReference type="AlphaFoldDB" id="A0A0M6WR74"/>
<evidence type="ECO:0000256" key="1">
    <source>
        <dbReference type="PROSITE-ProRule" id="PRU00285"/>
    </source>
</evidence>
<dbReference type="EMBL" id="JAAIMP010000004">
    <property type="protein sequence ID" value="NSC76474.1"/>
    <property type="molecule type" value="Genomic_DNA"/>
</dbReference>
<reference evidence="6" key="10">
    <citation type="submission" date="2021-10" db="EMBL/GenBank/DDBJ databases">
        <title>Collection of gut derived symbiotic bacterial strains cultured from healthy donors.</title>
        <authorList>
            <person name="Lin H."/>
            <person name="Littmann E."/>
            <person name="Claire K."/>
            <person name="Pamer E."/>
        </authorList>
    </citation>
    <scope>NUCLEOTIDE SEQUENCE</scope>
    <source>
        <strain evidence="6">MSK.22.92</strain>
    </source>
</reference>
<evidence type="ECO:0000313" key="16">
    <source>
        <dbReference type="Proteomes" id="UP000049472"/>
    </source>
</evidence>
<feature type="domain" description="SHSP" evidence="3">
    <location>
        <begin position="36"/>
        <end position="156"/>
    </location>
</feature>
<keyword evidence="16" id="KW-1185">Reference proteome</keyword>
<reference evidence="16" key="1">
    <citation type="submission" date="2015-05" db="EMBL/GenBank/DDBJ databases">
        <authorList>
            <consortium name="Pathogen Informatics"/>
        </authorList>
    </citation>
    <scope>NUCLEOTIDE SEQUENCE [LARGE SCALE GENOMIC DNA]</scope>
    <source>
        <strain evidence="16">T1-815</strain>
    </source>
</reference>
<reference evidence="23 24" key="4">
    <citation type="journal article" date="2019" name="Nat. Med.">
        <title>A library of human gut bacterial isolates paired with longitudinal multiomics data enables mechanistic microbiome research.</title>
        <authorList>
            <person name="Poyet M."/>
            <person name="Groussin M."/>
            <person name="Gibbons S.M."/>
            <person name="Avila-Pacheco J."/>
            <person name="Jiang X."/>
            <person name="Kearney S.M."/>
            <person name="Perrotta A.R."/>
            <person name="Berdy B."/>
            <person name="Zhao S."/>
            <person name="Lieberman T.D."/>
            <person name="Swanson P.K."/>
            <person name="Smith M."/>
            <person name="Roesemann S."/>
            <person name="Alexander J.E."/>
            <person name="Rich S.A."/>
            <person name="Livny J."/>
            <person name="Vlamakis H."/>
            <person name="Clish C."/>
            <person name="Bullock K."/>
            <person name="Deik A."/>
            <person name="Scott J."/>
            <person name="Pierce K.A."/>
            <person name="Xavier R.J."/>
            <person name="Alm E.J."/>
        </authorList>
    </citation>
    <scope>NUCLEOTIDE SEQUENCE [LARGE SCALE GENOMIC DNA]</scope>
    <source>
        <strain evidence="7 24">BIOML-A11</strain>
        <strain evidence="8 23">BIOML-A5</strain>
    </source>
</reference>
<dbReference type="Pfam" id="PF00011">
    <property type="entry name" value="HSP20"/>
    <property type="match status" value="1"/>
</dbReference>
<dbReference type="Proteomes" id="UP000286220">
    <property type="component" value="Unassembled WGS sequence"/>
</dbReference>
<dbReference type="Proteomes" id="UP001193756">
    <property type="component" value="Unassembled WGS sequence"/>
</dbReference>
<dbReference type="InterPro" id="IPR002068">
    <property type="entry name" value="A-crystallin/Hsp20_dom"/>
</dbReference>
<proteinExistence type="inferred from homology"/>
<evidence type="ECO:0000313" key="21">
    <source>
        <dbReference type="Proteomes" id="UP000286341"/>
    </source>
</evidence>
<evidence type="ECO:0000313" key="14">
    <source>
        <dbReference type="EMBL" id="RHL77144.1"/>
    </source>
</evidence>
<dbReference type="Proteomes" id="UP000049472">
    <property type="component" value="Unassembled WGS sequence"/>
</dbReference>
<name>A0A0M6WR74_9FIRM</name>
<evidence type="ECO:0000313" key="17">
    <source>
        <dbReference type="Proteomes" id="UP000260642"/>
    </source>
</evidence>
<dbReference type="EMBL" id="WKQP01000037">
    <property type="protein sequence ID" value="MSC61468.1"/>
    <property type="molecule type" value="Genomic_DNA"/>
</dbReference>
<dbReference type="InterPro" id="IPR008978">
    <property type="entry name" value="HSP20-like_chaperone"/>
</dbReference>
<dbReference type="Proteomes" id="UP000286341">
    <property type="component" value="Unassembled WGS sequence"/>
</dbReference>
<evidence type="ECO:0000313" key="8">
    <source>
        <dbReference type="EMBL" id="MSD26349.1"/>
    </source>
</evidence>
<dbReference type="EMBL" id="JAJCJK010000039">
    <property type="protein sequence ID" value="MCB6939689.1"/>
    <property type="molecule type" value="Genomic_DNA"/>
</dbReference>
<dbReference type="Proteomes" id="UP000283683">
    <property type="component" value="Unassembled WGS sequence"/>
</dbReference>
<dbReference type="CDD" id="cd06471">
    <property type="entry name" value="ACD_LpsHSP_like"/>
    <property type="match status" value="1"/>
</dbReference>
<dbReference type="Proteomes" id="UP001197847">
    <property type="component" value="Unassembled WGS sequence"/>
</dbReference>
<dbReference type="EMBL" id="WKQV01000003">
    <property type="protein sequence ID" value="MSD26349.1"/>
    <property type="molecule type" value="Genomic_DNA"/>
</dbReference>
<evidence type="ECO:0000313" key="22">
    <source>
        <dbReference type="Proteomes" id="UP000324327"/>
    </source>
</evidence>
<dbReference type="SUPFAM" id="SSF49764">
    <property type="entry name" value="HSP20-like chaperones"/>
    <property type="match status" value="1"/>
</dbReference>
<dbReference type="Proteomes" id="UP000479563">
    <property type="component" value="Unassembled WGS sequence"/>
</dbReference>
<dbReference type="PANTHER" id="PTHR11527">
    <property type="entry name" value="HEAT-SHOCK PROTEIN 20 FAMILY MEMBER"/>
    <property type="match status" value="1"/>
</dbReference>
<evidence type="ECO:0000313" key="10">
    <source>
        <dbReference type="EMBL" id="RGI69557.1"/>
    </source>
</evidence>
<gene>
    <name evidence="14" type="ORF">DW001_12045</name>
    <name evidence="13" type="ORF">DW912_02785</name>
    <name evidence="12" type="ORF">DW948_02515</name>
    <name evidence="11" type="ORF">DWV45_01595</name>
    <name evidence="10" type="ORF">DXD95_03470</name>
    <name evidence="15" type="ORF">FYL31_11610</name>
    <name evidence="9" type="ORF">G4312_04085</name>
    <name evidence="7" type="ORF">GKE07_14980</name>
    <name evidence="8" type="ORF">GKE44_03985</name>
    <name evidence="5" type="ORF">LIZ56_14960</name>
    <name evidence="6" type="ORF">LK487_04295</name>
    <name evidence="4" type="ORF">T1815_21081</name>
</gene>
<reference evidence="9" key="8">
    <citation type="submission" date="2020-02" db="EMBL/GenBank/DDBJ databases">
        <authorList>
            <person name="Littmann E."/>
            <person name="Sorbara M."/>
        </authorList>
    </citation>
    <scope>NUCLEOTIDE SEQUENCE</scope>
    <source>
        <strain evidence="9">MSK.16.45</strain>
    </source>
</reference>
<dbReference type="EMBL" id="QSFZ01000002">
    <property type="protein sequence ID" value="RHA93963.1"/>
    <property type="molecule type" value="Genomic_DNA"/>
</dbReference>
<evidence type="ECO:0000313" key="24">
    <source>
        <dbReference type="Proteomes" id="UP000479563"/>
    </source>
</evidence>
<organism evidence="4 16">
    <name type="scientific">Agathobacter rectalis</name>
    <dbReference type="NCBI Taxonomy" id="39491"/>
    <lineage>
        <taxon>Bacteria</taxon>
        <taxon>Bacillati</taxon>
        <taxon>Bacillota</taxon>
        <taxon>Clostridia</taxon>
        <taxon>Lachnospirales</taxon>
        <taxon>Lachnospiraceae</taxon>
        <taxon>Agathobacter</taxon>
    </lineage>
</organism>
<dbReference type="RefSeq" id="WP_022292915.1">
    <property type="nucleotide sequence ID" value="NZ_AP031452.1"/>
</dbReference>
<evidence type="ECO:0000313" key="15">
    <source>
        <dbReference type="EMBL" id="TYL57989.1"/>
    </source>
</evidence>
<dbReference type="EMBL" id="QSAZ01000001">
    <property type="protein sequence ID" value="RGW89795.1"/>
    <property type="molecule type" value="Genomic_DNA"/>
</dbReference>
<comment type="similarity">
    <text evidence="1 2">Belongs to the small heat shock protein (HSP20) family.</text>
</comment>
<dbReference type="EMBL" id="QSOB01000004">
    <property type="protein sequence ID" value="RGI69557.1"/>
    <property type="molecule type" value="Genomic_DNA"/>
</dbReference>
<dbReference type="Proteomes" id="UP000324327">
    <property type="component" value="Unassembled WGS sequence"/>
</dbReference>
<dbReference type="EMBL" id="QRPB01000016">
    <property type="protein sequence ID" value="RHL77144.1"/>
    <property type="molecule type" value="Genomic_DNA"/>
</dbReference>
<evidence type="ECO:0000313" key="11">
    <source>
        <dbReference type="EMBL" id="RGW89795.1"/>
    </source>
</evidence>
<evidence type="ECO:0000313" key="20">
    <source>
        <dbReference type="Proteomes" id="UP000286220"/>
    </source>
</evidence>
<dbReference type="Proteomes" id="UP000266698">
    <property type="component" value="Unassembled WGS sequence"/>
</dbReference>
<evidence type="ECO:0000313" key="19">
    <source>
        <dbReference type="Proteomes" id="UP000283683"/>
    </source>
</evidence>
<evidence type="ECO:0000313" key="18">
    <source>
        <dbReference type="Proteomes" id="UP000266698"/>
    </source>
</evidence>
<reference evidence="15 22" key="5">
    <citation type="submission" date="2019-08" db="EMBL/GenBank/DDBJ databases">
        <authorList>
            <person name="Duncan S."/>
            <person name="Walker A."/>
        </authorList>
    </citation>
    <scope>NUCLEOTIDE SEQUENCE [LARGE SCALE GENOMIC DNA]</scope>
    <source>
        <strain evidence="15 22">T3WBe13</strain>
    </source>
</reference>
<dbReference type="Proteomes" id="UP001197684">
    <property type="component" value="Unassembled WGS sequence"/>
</dbReference>
<dbReference type="Gene3D" id="2.60.40.790">
    <property type="match status" value="1"/>
</dbReference>
<reference evidence="4" key="2">
    <citation type="submission" date="2015-05" db="EMBL/GenBank/DDBJ databases">
        <authorList>
            <person name="Wang D.B."/>
            <person name="Wang M."/>
        </authorList>
    </citation>
    <scope>NUCLEOTIDE SEQUENCE [LARGE SCALE GENOMIC DNA]</scope>
    <source>
        <strain evidence="4">T1-815</strain>
    </source>
</reference>
<sequence>MLLTTTNNNLFDTFFSDPWFNDPWYDDRDVQKAQKKLYGHNGKRMMLTDIKESDKGYELEMDLPGFKKDEIKASLENGYLTITAEKGLEKDQKEEEGKKYICRERYSGSCQRTFYVGDEIEQDDIKASFKHGILRLDIPKKQPKPQVEEKKCISIEG</sequence>
<evidence type="ECO:0000313" key="9">
    <source>
        <dbReference type="EMBL" id="NSC76474.1"/>
    </source>
</evidence>
<evidence type="ECO:0000313" key="13">
    <source>
        <dbReference type="EMBL" id="RHA93963.1"/>
    </source>
</evidence>